<name>A0A1G6TNX3_9EURY</name>
<evidence type="ECO:0000313" key="3">
    <source>
        <dbReference type="EMBL" id="SDD30087.1"/>
    </source>
</evidence>
<feature type="region of interest" description="Disordered" evidence="1">
    <location>
        <begin position="179"/>
        <end position="199"/>
    </location>
</feature>
<organism evidence="3 6">
    <name type="scientific">Natrinema hispanicum</name>
    <dbReference type="NCBI Taxonomy" id="392421"/>
    <lineage>
        <taxon>Archaea</taxon>
        <taxon>Methanobacteriati</taxon>
        <taxon>Methanobacteriota</taxon>
        <taxon>Stenosarchaea group</taxon>
        <taxon>Halobacteria</taxon>
        <taxon>Halobacteriales</taxon>
        <taxon>Natrialbaceae</taxon>
        <taxon>Natrinema</taxon>
    </lineage>
</organism>
<accession>A0A1G6TNX3</accession>
<dbReference type="InterPro" id="IPR006016">
    <property type="entry name" value="UspA"/>
</dbReference>
<dbReference type="EMBL" id="FOIC01000003">
    <property type="protein sequence ID" value="SET00310.1"/>
    <property type="molecule type" value="Genomic_DNA"/>
</dbReference>
<evidence type="ECO:0000313" key="6">
    <source>
        <dbReference type="Proteomes" id="UP000324021"/>
    </source>
</evidence>
<reference evidence="4" key="2">
    <citation type="submission" date="2016-10" db="EMBL/GenBank/DDBJ databases">
        <authorList>
            <person name="de Groot N.N."/>
        </authorList>
    </citation>
    <scope>NUCLEOTIDE SEQUENCE [LARGE SCALE GENOMIC DNA]</scope>
    <source>
        <strain evidence="4">CDM_6</strain>
    </source>
</reference>
<evidence type="ECO:0000256" key="1">
    <source>
        <dbReference type="SAM" id="MobiDB-lite"/>
    </source>
</evidence>
<feature type="domain" description="UspA" evidence="2">
    <location>
        <begin position="35"/>
        <end position="174"/>
    </location>
</feature>
<proteinExistence type="predicted"/>
<protein>
    <submittedName>
        <fullName evidence="3">Universal stress protein family protein</fullName>
    </submittedName>
</protein>
<dbReference type="SUPFAM" id="SSF52402">
    <property type="entry name" value="Adenine nucleotide alpha hydrolases-like"/>
    <property type="match status" value="1"/>
</dbReference>
<dbReference type="Proteomes" id="UP000324021">
    <property type="component" value="Unassembled WGS sequence"/>
</dbReference>
<gene>
    <name evidence="4" type="ORF">SAMN04488694_10364</name>
    <name evidence="3" type="ORF">SAMN05192552_10183</name>
</gene>
<dbReference type="AlphaFoldDB" id="A0A1G6TNX3"/>
<dbReference type="CDD" id="cd00293">
    <property type="entry name" value="USP-like"/>
    <property type="match status" value="1"/>
</dbReference>
<dbReference type="Proteomes" id="UP000199320">
    <property type="component" value="Unassembled WGS sequence"/>
</dbReference>
<dbReference type="InterPro" id="IPR014729">
    <property type="entry name" value="Rossmann-like_a/b/a_fold"/>
</dbReference>
<evidence type="ECO:0000259" key="2">
    <source>
        <dbReference type="Pfam" id="PF00582"/>
    </source>
</evidence>
<dbReference type="Gene3D" id="3.40.50.620">
    <property type="entry name" value="HUPs"/>
    <property type="match status" value="1"/>
</dbReference>
<evidence type="ECO:0000313" key="4">
    <source>
        <dbReference type="EMBL" id="SET00310.1"/>
    </source>
</evidence>
<dbReference type="EMBL" id="FMZP01000018">
    <property type="protein sequence ID" value="SDD30087.1"/>
    <property type="molecule type" value="Genomic_DNA"/>
</dbReference>
<reference evidence="5 6" key="1">
    <citation type="submission" date="2016-10" db="EMBL/GenBank/DDBJ databases">
        <authorList>
            <person name="Varghese N."/>
            <person name="Submissions S."/>
        </authorList>
    </citation>
    <scope>NUCLEOTIDE SEQUENCE [LARGE SCALE GENOMIC DNA]</scope>
    <source>
        <strain evidence="3 6">CDM_1</strain>
        <strain evidence="5">CDM_6</strain>
    </source>
</reference>
<keyword evidence="5" id="KW-1185">Reference proteome</keyword>
<evidence type="ECO:0000313" key="5">
    <source>
        <dbReference type="Proteomes" id="UP000199320"/>
    </source>
</evidence>
<sequence length="199" mass="21759">MLVTVLKTCSEPAGLEKWALAHNVTIVPAIAVGMTFVVPFDGSELAETALARAVEYGRALEEPVAAISVVPERKGYAREKGWIGPDEAFDVDAVVETLREQVASIAPDATFEYERIREFPPEQRLAGRIERLAQQYDPTVMFLGSDNVGRVVTPLASVGVHVAADNTYDVHIVRQTSPPRLAALEPHPDFYPDSESESE</sequence>
<dbReference type="Pfam" id="PF00582">
    <property type="entry name" value="Usp"/>
    <property type="match status" value="1"/>
</dbReference>